<evidence type="ECO:0000313" key="1">
    <source>
        <dbReference type="EMBL" id="JAD15469.1"/>
    </source>
</evidence>
<accession>A0A0A9KVY6</accession>
<proteinExistence type="predicted"/>
<dbReference type="EMBL" id="GBRH01282426">
    <property type="protein sequence ID" value="JAD15469.1"/>
    <property type="molecule type" value="Transcribed_RNA"/>
</dbReference>
<dbReference type="AlphaFoldDB" id="A0A0A9KVY6"/>
<sequence>MVYYGTFDKLELLLIVCFFHLENGGCVTVCM</sequence>
<reference evidence="1" key="1">
    <citation type="submission" date="2014-09" db="EMBL/GenBank/DDBJ databases">
        <authorList>
            <person name="Magalhaes I.L.F."/>
            <person name="Oliveira U."/>
            <person name="Santos F.R."/>
            <person name="Vidigal T.H.D.A."/>
            <person name="Brescovit A.D."/>
            <person name="Santos A.J."/>
        </authorList>
    </citation>
    <scope>NUCLEOTIDE SEQUENCE</scope>
    <source>
        <tissue evidence="1">Shoot tissue taken approximately 20 cm above the soil surface</tissue>
    </source>
</reference>
<reference evidence="1" key="2">
    <citation type="journal article" date="2015" name="Data Brief">
        <title>Shoot transcriptome of the giant reed, Arundo donax.</title>
        <authorList>
            <person name="Barrero R.A."/>
            <person name="Guerrero F.D."/>
            <person name="Moolhuijzen P."/>
            <person name="Goolsby J.A."/>
            <person name="Tidwell J."/>
            <person name="Bellgard S.E."/>
            <person name="Bellgard M.I."/>
        </authorList>
    </citation>
    <scope>NUCLEOTIDE SEQUENCE</scope>
    <source>
        <tissue evidence="1">Shoot tissue taken approximately 20 cm above the soil surface</tissue>
    </source>
</reference>
<protein>
    <submittedName>
        <fullName evidence="1">Uncharacterized protein</fullName>
    </submittedName>
</protein>
<name>A0A0A9KVY6_ARUDO</name>
<organism evidence="1">
    <name type="scientific">Arundo donax</name>
    <name type="common">Giant reed</name>
    <name type="synonym">Donax arundinaceus</name>
    <dbReference type="NCBI Taxonomy" id="35708"/>
    <lineage>
        <taxon>Eukaryota</taxon>
        <taxon>Viridiplantae</taxon>
        <taxon>Streptophyta</taxon>
        <taxon>Embryophyta</taxon>
        <taxon>Tracheophyta</taxon>
        <taxon>Spermatophyta</taxon>
        <taxon>Magnoliopsida</taxon>
        <taxon>Liliopsida</taxon>
        <taxon>Poales</taxon>
        <taxon>Poaceae</taxon>
        <taxon>PACMAD clade</taxon>
        <taxon>Arundinoideae</taxon>
        <taxon>Arundineae</taxon>
        <taxon>Arundo</taxon>
    </lineage>
</organism>